<keyword evidence="5 7" id="KW-0472">Membrane</keyword>
<dbReference type="NCBIfam" id="TIGR04211">
    <property type="entry name" value="SH3_and_anchor"/>
    <property type="match status" value="1"/>
</dbReference>
<dbReference type="AlphaFoldDB" id="A0A3L8PYW7"/>
<dbReference type="OrthoDB" id="9790951at2"/>
<evidence type="ECO:0000256" key="3">
    <source>
        <dbReference type="ARBA" id="ARBA00022729"/>
    </source>
</evidence>
<feature type="transmembrane region" description="Helical" evidence="7">
    <location>
        <begin position="184"/>
        <end position="205"/>
    </location>
</feature>
<evidence type="ECO:0000259" key="8">
    <source>
        <dbReference type="PROSITE" id="PS51781"/>
    </source>
</evidence>
<dbReference type="Proteomes" id="UP000281474">
    <property type="component" value="Unassembled WGS sequence"/>
</dbReference>
<evidence type="ECO:0000313" key="9">
    <source>
        <dbReference type="EMBL" id="RLV60551.1"/>
    </source>
</evidence>
<keyword evidence="2 7" id="KW-0812">Transmembrane</keyword>
<proteinExistence type="predicted"/>
<feature type="coiled-coil region" evidence="6">
    <location>
        <begin position="127"/>
        <end position="179"/>
    </location>
</feature>
<organism evidence="9 10">
    <name type="scientific">Parashewanella curva</name>
    <dbReference type="NCBI Taxonomy" id="2338552"/>
    <lineage>
        <taxon>Bacteria</taxon>
        <taxon>Pseudomonadati</taxon>
        <taxon>Pseudomonadota</taxon>
        <taxon>Gammaproteobacteria</taxon>
        <taxon>Alteromonadales</taxon>
        <taxon>Shewanellaceae</taxon>
        <taxon>Parashewanella</taxon>
    </lineage>
</organism>
<dbReference type="InterPro" id="IPR016476">
    <property type="entry name" value="SH3_dom_pro"/>
</dbReference>
<evidence type="ECO:0000256" key="6">
    <source>
        <dbReference type="SAM" id="Coils"/>
    </source>
</evidence>
<dbReference type="InterPro" id="IPR003646">
    <property type="entry name" value="SH3-like_bac-type"/>
</dbReference>
<comment type="subcellular location">
    <subcellularLocation>
        <location evidence="1">Membrane</location>
        <topology evidence="1">Single-pass membrane protein</topology>
    </subcellularLocation>
</comment>
<comment type="caution">
    <text evidence="9">The sequence shown here is derived from an EMBL/GenBank/DDBJ whole genome shotgun (WGS) entry which is preliminary data.</text>
</comment>
<gene>
    <name evidence="9" type="ORF">D5018_06275</name>
</gene>
<keyword evidence="4 7" id="KW-1133">Transmembrane helix</keyword>
<reference evidence="9 10" key="1">
    <citation type="submission" date="2018-09" db="EMBL/GenBank/DDBJ databases">
        <title>Phylogeny of the Shewanellaceae, and recommendation for two new genera, Pseudoshewanella and Parashewanella.</title>
        <authorList>
            <person name="Wang G."/>
        </authorList>
    </citation>
    <scope>NUCLEOTIDE SEQUENCE [LARGE SCALE GENOMIC DNA]</scope>
    <source>
        <strain evidence="9 10">C51</strain>
    </source>
</reference>
<evidence type="ECO:0000256" key="2">
    <source>
        <dbReference type="ARBA" id="ARBA00022692"/>
    </source>
</evidence>
<evidence type="ECO:0000256" key="1">
    <source>
        <dbReference type="ARBA" id="ARBA00004167"/>
    </source>
</evidence>
<evidence type="ECO:0000256" key="5">
    <source>
        <dbReference type="ARBA" id="ARBA00023136"/>
    </source>
</evidence>
<name>A0A3L8PYW7_9GAMM</name>
<evidence type="ECO:0000256" key="4">
    <source>
        <dbReference type="ARBA" id="ARBA00022989"/>
    </source>
</evidence>
<keyword evidence="10" id="KW-1185">Reference proteome</keyword>
<dbReference type="EMBL" id="QZEI01000014">
    <property type="protein sequence ID" value="RLV60551.1"/>
    <property type="molecule type" value="Genomic_DNA"/>
</dbReference>
<dbReference type="SMART" id="SM00287">
    <property type="entry name" value="SH3b"/>
    <property type="match status" value="1"/>
</dbReference>
<dbReference type="PROSITE" id="PS51781">
    <property type="entry name" value="SH3B"/>
    <property type="match status" value="1"/>
</dbReference>
<protein>
    <submittedName>
        <fullName evidence="9">TIGR04211 family SH3 domain-containing protein</fullName>
    </submittedName>
</protein>
<evidence type="ECO:0000313" key="10">
    <source>
        <dbReference type="Proteomes" id="UP000281474"/>
    </source>
</evidence>
<dbReference type="GO" id="GO:0016020">
    <property type="term" value="C:membrane"/>
    <property type="evidence" value="ECO:0007669"/>
    <property type="project" value="UniProtKB-SubCell"/>
</dbReference>
<accession>A0A3L8PYW7</accession>
<keyword evidence="3" id="KW-0732">Signal</keyword>
<evidence type="ECO:0000256" key="7">
    <source>
        <dbReference type="SAM" id="Phobius"/>
    </source>
</evidence>
<dbReference type="Gene3D" id="2.30.30.40">
    <property type="entry name" value="SH3 Domains"/>
    <property type="match status" value="1"/>
</dbReference>
<feature type="domain" description="SH3b" evidence="8">
    <location>
        <begin position="35"/>
        <end position="100"/>
    </location>
</feature>
<dbReference type="Pfam" id="PF08239">
    <property type="entry name" value="SH3_3"/>
    <property type="match status" value="1"/>
</dbReference>
<dbReference type="PIRSF" id="PIRSF006158">
    <property type="entry name" value="UCP006158_SH3"/>
    <property type="match status" value="1"/>
</dbReference>
<sequence>MHSINNITTYRKSLVLRLFTFVFCILLSGLTTAQEDTRYVSENIYIYLHSGPGSQYKILGSVAAGKTISSLNETENGYAKIIDDKGREGWVQANMITSKPTFRITQPQLEQQLADIKQSLSQNDSKEAQLTAQLQQTTDKLSLAEQAKKKAEQELLKVQMQTKDEVARLQTQVNELNDDAKYQFWREGGMIAGIGLLIGLVIAYLPRPSRKHKTRW</sequence>
<keyword evidence="6" id="KW-0175">Coiled coil</keyword>